<dbReference type="GO" id="GO:0033344">
    <property type="term" value="P:cholesterol efflux"/>
    <property type="evidence" value="ECO:0007669"/>
    <property type="project" value="TreeGrafter"/>
</dbReference>
<evidence type="ECO:0000256" key="7">
    <source>
        <dbReference type="ARBA" id="ARBA00022729"/>
    </source>
</evidence>
<comment type="subunit">
    <text evidence="3">Interacts with LRP2; LRP2 mediates APOM renal uptake and subsequent lysosomal degradation.</text>
</comment>
<dbReference type="GO" id="GO:0034384">
    <property type="term" value="P:high-density lipoprotein particle clearance"/>
    <property type="evidence" value="ECO:0007669"/>
    <property type="project" value="TreeGrafter"/>
</dbReference>
<sequence>MLEAKEVYSFLLFVNGWLGQLFTPCSQPVLLSTSSLNTQQYLGKWYFIAAAGVKESDVQMFRQMDSTVFHLNETSENTLLLTGAMRVGVHCIMKNWTYTIQSGKDDLTLEGRPELQTLVWSGEWLNCTKCILLQEMERHLDPLERHDTLNRFMLYARDSALLDNKVVKVFQTQTACKNMGRFVHLPQEKELCKLENKA</sequence>
<evidence type="ECO:0000256" key="2">
    <source>
        <dbReference type="ARBA" id="ARBA00007071"/>
    </source>
</evidence>
<dbReference type="CTD" id="55937"/>
<evidence type="ECO:0000256" key="8">
    <source>
        <dbReference type="ARBA" id="ARBA00022850"/>
    </source>
</evidence>
<organism evidence="12 13">
    <name type="scientific">Salmo salar</name>
    <name type="common">Atlantic salmon</name>
    <dbReference type="NCBI Taxonomy" id="8030"/>
    <lineage>
        <taxon>Eukaryota</taxon>
        <taxon>Metazoa</taxon>
        <taxon>Chordata</taxon>
        <taxon>Craniata</taxon>
        <taxon>Vertebrata</taxon>
        <taxon>Euteleostomi</taxon>
        <taxon>Actinopterygii</taxon>
        <taxon>Neopterygii</taxon>
        <taxon>Teleostei</taxon>
        <taxon>Protacanthopterygii</taxon>
        <taxon>Salmoniformes</taxon>
        <taxon>Salmonidae</taxon>
        <taxon>Salmoninae</taxon>
        <taxon>Salmo</taxon>
    </lineage>
</organism>
<keyword evidence="10" id="KW-1015">Disulfide bond</keyword>
<evidence type="ECO:0000256" key="3">
    <source>
        <dbReference type="ARBA" id="ARBA00011559"/>
    </source>
</evidence>
<keyword evidence="12" id="KW-1185">Reference proteome</keyword>
<dbReference type="SUPFAM" id="SSF50814">
    <property type="entry name" value="Lipocalins"/>
    <property type="match status" value="1"/>
</dbReference>
<keyword evidence="9" id="KW-0445">Lipid transport</keyword>
<dbReference type="GO" id="GO:0005543">
    <property type="term" value="F:phospholipid binding"/>
    <property type="evidence" value="ECO:0007669"/>
    <property type="project" value="TreeGrafter"/>
</dbReference>
<dbReference type="RefSeq" id="XP_014020767.1">
    <property type="nucleotide sequence ID" value="XM_014165292.2"/>
</dbReference>
<dbReference type="InterPro" id="IPR012674">
    <property type="entry name" value="Calycin"/>
</dbReference>
<dbReference type="PANTHER" id="PTHR32028:SF1">
    <property type="entry name" value="APOLIPOPROTEIN M"/>
    <property type="match status" value="1"/>
</dbReference>
<dbReference type="PANTHER" id="PTHR32028">
    <property type="entry name" value="APOLIPOPROTEIN M"/>
    <property type="match status" value="1"/>
</dbReference>
<comment type="subcellular location">
    <subcellularLocation>
        <location evidence="1">Secreted</location>
    </subcellularLocation>
</comment>
<dbReference type="Pfam" id="PF11032">
    <property type="entry name" value="ApoM"/>
    <property type="match status" value="1"/>
</dbReference>
<evidence type="ECO:0000256" key="9">
    <source>
        <dbReference type="ARBA" id="ARBA00023055"/>
    </source>
</evidence>
<keyword evidence="6" id="KW-0964">Secreted</keyword>
<evidence type="ECO:0000313" key="13">
    <source>
        <dbReference type="RefSeq" id="XP_014020767.1"/>
    </source>
</evidence>
<gene>
    <name evidence="13" type="primary">apom</name>
</gene>
<dbReference type="STRING" id="8030.ENSSSAP00000055660"/>
<dbReference type="GO" id="GO:0034364">
    <property type="term" value="C:high-density lipoprotein particle"/>
    <property type="evidence" value="ECO:0007669"/>
    <property type="project" value="UniProtKB-KW"/>
</dbReference>
<dbReference type="Proteomes" id="UP001652741">
    <property type="component" value="Chromosome ssa02"/>
</dbReference>
<dbReference type="OrthoDB" id="9944312at2759"/>
<dbReference type="GO" id="GO:0034380">
    <property type="term" value="P:high-density lipoprotein particle assembly"/>
    <property type="evidence" value="ECO:0007669"/>
    <property type="project" value="TreeGrafter"/>
</dbReference>
<dbReference type="PaxDb" id="8030-ENSSSAP00000055660"/>
<dbReference type="AlphaFoldDB" id="A0A1S3NZG5"/>
<evidence type="ECO:0000256" key="6">
    <source>
        <dbReference type="ARBA" id="ARBA00022525"/>
    </source>
</evidence>
<dbReference type="InterPro" id="IPR022734">
    <property type="entry name" value="ApoM"/>
</dbReference>
<dbReference type="GO" id="GO:0005319">
    <property type="term" value="F:lipid transporter activity"/>
    <property type="evidence" value="ECO:0007669"/>
    <property type="project" value="TreeGrafter"/>
</dbReference>
<keyword evidence="8" id="KW-0345">HDL</keyword>
<accession>A0A1S3NZG5</accession>
<keyword evidence="5" id="KW-0813">Transport</keyword>
<evidence type="ECO:0000256" key="5">
    <source>
        <dbReference type="ARBA" id="ARBA00022448"/>
    </source>
</evidence>
<evidence type="ECO:0000256" key="10">
    <source>
        <dbReference type="ARBA" id="ARBA00023157"/>
    </source>
</evidence>
<evidence type="ECO:0000256" key="1">
    <source>
        <dbReference type="ARBA" id="ARBA00004613"/>
    </source>
</evidence>
<dbReference type="GeneID" id="106582317"/>
<dbReference type="Gene3D" id="2.40.128.20">
    <property type="match status" value="1"/>
</dbReference>
<dbReference type="KEGG" id="sasa:106582317"/>
<name>A0A1S3NZG5_SALSA</name>
<comment type="similarity">
    <text evidence="2">Belongs to the calycin superfamily. Lipocalin family. Highly divergent.</text>
</comment>
<dbReference type="GO" id="GO:0034362">
    <property type="term" value="C:low-density lipoprotein particle"/>
    <property type="evidence" value="ECO:0007669"/>
    <property type="project" value="TreeGrafter"/>
</dbReference>
<dbReference type="GO" id="GO:0034375">
    <property type="term" value="P:high-density lipoprotein particle remodeling"/>
    <property type="evidence" value="ECO:0007669"/>
    <property type="project" value="TreeGrafter"/>
</dbReference>
<evidence type="ECO:0000313" key="12">
    <source>
        <dbReference type="Proteomes" id="UP001652741"/>
    </source>
</evidence>
<dbReference type="GO" id="GO:0034361">
    <property type="term" value="C:very-low-density lipoprotein particle"/>
    <property type="evidence" value="ECO:0007669"/>
    <property type="project" value="TreeGrafter"/>
</dbReference>
<reference evidence="13" key="1">
    <citation type="submission" date="2025-08" db="UniProtKB">
        <authorList>
            <consortium name="RefSeq"/>
        </authorList>
    </citation>
    <scope>IDENTIFICATION</scope>
</reference>
<evidence type="ECO:0000256" key="11">
    <source>
        <dbReference type="ARBA" id="ARBA00025553"/>
    </source>
</evidence>
<proteinExistence type="inferred from homology"/>
<dbReference type="InterPro" id="IPR022272">
    <property type="entry name" value="Lipocalin_CS"/>
</dbReference>
<keyword evidence="7" id="KW-0732">Signal</keyword>
<evidence type="ECO:0000256" key="4">
    <source>
        <dbReference type="ARBA" id="ARBA00019937"/>
    </source>
</evidence>
<comment type="function">
    <text evidence="11">Probably involved in lipid transport. Can bind sphingosine-1-phosphate, myristic acid, palmitic acid and stearic acid, retinol, all-trans-retinoic acid and 9-cis-retinoic acid.</text>
</comment>
<protein>
    <recommendedName>
        <fullName evidence="4">Apolipoprotein M</fullName>
    </recommendedName>
</protein>
<dbReference type="PROSITE" id="PS00213">
    <property type="entry name" value="LIPOCALIN"/>
    <property type="match status" value="1"/>
</dbReference>